<feature type="region of interest" description="Disordered" evidence="1">
    <location>
        <begin position="1"/>
        <end position="60"/>
    </location>
</feature>
<comment type="caution">
    <text evidence="2">The sequence shown here is derived from an EMBL/GenBank/DDBJ whole genome shotgun (WGS) entry which is preliminary data.</text>
</comment>
<organism evidence="2 3">
    <name type="scientific">Lojkania enalia</name>
    <dbReference type="NCBI Taxonomy" id="147567"/>
    <lineage>
        <taxon>Eukaryota</taxon>
        <taxon>Fungi</taxon>
        <taxon>Dikarya</taxon>
        <taxon>Ascomycota</taxon>
        <taxon>Pezizomycotina</taxon>
        <taxon>Dothideomycetes</taxon>
        <taxon>Pleosporomycetidae</taxon>
        <taxon>Pleosporales</taxon>
        <taxon>Pleosporales incertae sedis</taxon>
        <taxon>Lojkania</taxon>
    </lineage>
</organism>
<protein>
    <submittedName>
        <fullName evidence="2">Uncharacterized protein</fullName>
    </submittedName>
</protein>
<dbReference type="AlphaFoldDB" id="A0A9P4K1V3"/>
<dbReference type="EMBL" id="ML986658">
    <property type="protein sequence ID" value="KAF2261399.1"/>
    <property type="molecule type" value="Genomic_DNA"/>
</dbReference>
<gene>
    <name evidence="2" type="ORF">CC78DRAFT_535693</name>
</gene>
<proteinExistence type="predicted"/>
<sequence>MLQYGAPGRPPADSHFAPDTKQPYYGQSHSQGVELGSSSALGPTSTGLRDVSSSSSYREERGRIVWRYCAKVSILLNMERC</sequence>
<name>A0A9P4K1V3_9PLEO</name>
<evidence type="ECO:0000313" key="3">
    <source>
        <dbReference type="Proteomes" id="UP000800093"/>
    </source>
</evidence>
<keyword evidence="3" id="KW-1185">Reference proteome</keyword>
<dbReference type="Proteomes" id="UP000800093">
    <property type="component" value="Unassembled WGS sequence"/>
</dbReference>
<accession>A0A9P4K1V3</accession>
<reference evidence="3" key="1">
    <citation type="journal article" date="2020" name="Stud. Mycol.">
        <title>101 Dothideomycetes genomes: A test case for predicting lifestyles and emergence of pathogens.</title>
        <authorList>
            <person name="Haridas S."/>
            <person name="Albert R."/>
            <person name="Binder M."/>
            <person name="Bloem J."/>
            <person name="LaButti K."/>
            <person name="Salamov A."/>
            <person name="Andreopoulos B."/>
            <person name="Baker S."/>
            <person name="Barry K."/>
            <person name="Bills G."/>
            <person name="Bluhm B."/>
            <person name="Cannon C."/>
            <person name="Castanera R."/>
            <person name="Culley D."/>
            <person name="Daum C."/>
            <person name="Ezra D."/>
            <person name="Gonzalez J."/>
            <person name="Henrissat B."/>
            <person name="Kuo A."/>
            <person name="Liang C."/>
            <person name="Lipzen A."/>
            <person name="Lutzoni F."/>
            <person name="Magnuson J."/>
            <person name="Mondo S."/>
            <person name="Nolan M."/>
            <person name="Ohm R."/>
            <person name="Pangilinan J."/>
            <person name="Park H.-J."/>
            <person name="Ramirez L."/>
            <person name="Alfaro M."/>
            <person name="Sun H."/>
            <person name="Tritt A."/>
            <person name="Yoshinaga Y."/>
            <person name="Zwiers L.-H."/>
            <person name="Turgeon B."/>
            <person name="Goodwin S."/>
            <person name="Spatafora J."/>
            <person name="Crous P."/>
            <person name="Grigoriev I."/>
        </authorList>
    </citation>
    <scope>NUCLEOTIDE SEQUENCE [LARGE SCALE GENOMIC DNA]</scope>
    <source>
        <strain evidence="3">CBS 304.66</strain>
    </source>
</reference>
<feature type="compositionally biased region" description="Polar residues" evidence="1">
    <location>
        <begin position="25"/>
        <end position="47"/>
    </location>
</feature>
<evidence type="ECO:0000313" key="2">
    <source>
        <dbReference type="EMBL" id="KAF2261399.1"/>
    </source>
</evidence>
<evidence type="ECO:0000256" key="1">
    <source>
        <dbReference type="SAM" id="MobiDB-lite"/>
    </source>
</evidence>